<proteinExistence type="predicted"/>
<accession>A0ACB7NVI5</accession>
<evidence type="ECO:0000313" key="2">
    <source>
        <dbReference type="Proteomes" id="UP000724584"/>
    </source>
</evidence>
<organism evidence="1 2">
    <name type="scientific">Chaetomium tenue</name>
    <dbReference type="NCBI Taxonomy" id="1854479"/>
    <lineage>
        <taxon>Eukaryota</taxon>
        <taxon>Fungi</taxon>
        <taxon>Dikarya</taxon>
        <taxon>Ascomycota</taxon>
        <taxon>Pezizomycotina</taxon>
        <taxon>Sordariomycetes</taxon>
        <taxon>Sordariomycetidae</taxon>
        <taxon>Sordariales</taxon>
        <taxon>Chaetomiaceae</taxon>
        <taxon>Chaetomium</taxon>
    </lineage>
</organism>
<sequence length="292" mass="31518">MNPEQPYAPGHAASQTQHHEWRTASNSAAHLLPHLHRAAQQLQQQQQATPRPLQLLDVGAGSGTISASLAQHLAPLGGTVLATDISDDILARAAAHAADVGAAGNMAFRRASVYALPFADGAFDVVHAHQVLCHLKAPVEAVREMVRVCRGGGGGGGLVALRESDLHSWCVWPETEGLRKFHRLMVATLVANGGEDRGGRKLLSWVLEAGVDREDVEAGFGAWCFSTSEDKRVWGESMISRLQSGQMRDKGLEMGITTVEDIEDMIKAWREWIETEGATLGLMNGEVIVKKN</sequence>
<keyword evidence="2" id="KW-1185">Reference proteome</keyword>
<keyword evidence="1" id="KW-0489">Methyltransferase</keyword>
<dbReference type="Proteomes" id="UP000724584">
    <property type="component" value="Unassembled WGS sequence"/>
</dbReference>
<dbReference type="EMBL" id="JAGIZQ010000007">
    <property type="protein sequence ID" value="KAH6617549.1"/>
    <property type="molecule type" value="Genomic_DNA"/>
</dbReference>
<name>A0ACB7NVI5_9PEZI</name>
<gene>
    <name evidence="1" type="ORF">F5144DRAFT_499353</name>
</gene>
<protein>
    <submittedName>
        <fullName evidence="1">S-adenosyl-L-methionine-dependent methyltransferase</fullName>
    </submittedName>
</protein>
<evidence type="ECO:0000313" key="1">
    <source>
        <dbReference type="EMBL" id="KAH6617549.1"/>
    </source>
</evidence>
<reference evidence="1 2" key="1">
    <citation type="journal article" date="2021" name="Nat. Commun.">
        <title>Genetic determinants of endophytism in the Arabidopsis root mycobiome.</title>
        <authorList>
            <person name="Mesny F."/>
            <person name="Miyauchi S."/>
            <person name="Thiergart T."/>
            <person name="Pickel B."/>
            <person name="Atanasova L."/>
            <person name="Karlsson M."/>
            <person name="Huettel B."/>
            <person name="Barry K.W."/>
            <person name="Haridas S."/>
            <person name="Chen C."/>
            <person name="Bauer D."/>
            <person name="Andreopoulos W."/>
            <person name="Pangilinan J."/>
            <person name="LaButti K."/>
            <person name="Riley R."/>
            <person name="Lipzen A."/>
            <person name="Clum A."/>
            <person name="Drula E."/>
            <person name="Henrissat B."/>
            <person name="Kohler A."/>
            <person name="Grigoriev I.V."/>
            <person name="Martin F.M."/>
            <person name="Hacquard S."/>
        </authorList>
    </citation>
    <scope>NUCLEOTIDE SEQUENCE [LARGE SCALE GENOMIC DNA]</scope>
    <source>
        <strain evidence="1 2">MPI-SDFR-AT-0079</strain>
    </source>
</reference>
<comment type="caution">
    <text evidence="1">The sequence shown here is derived from an EMBL/GenBank/DDBJ whole genome shotgun (WGS) entry which is preliminary data.</text>
</comment>
<keyword evidence="1" id="KW-0808">Transferase</keyword>